<feature type="domain" description="Amine oxidase" evidence="3">
    <location>
        <begin position="107"/>
        <end position="353"/>
    </location>
</feature>
<dbReference type="SUPFAM" id="SSF51905">
    <property type="entry name" value="FAD/NAD(P)-binding domain"/>
    <property type="match status" value="1"/>
</dbReference>
<dbReference type="EMBL" id="JAUEPH010000004">
    <property type="protein sequence ID" value="MDN3204403.1"/>
    <property type="molecule type" value="Genomic_DNA"/>
</dbReference>
<dbReference type="InterPro" id="IPR002937">
    <property type="entry name" value="Amino_oxidase"/>
</dbReference>
<reference evidence="4" key="1">
    <citation type="submission" date="2023-06" db="EMBL/GenBank/DDBJ databases">
        <title>Robiginitalea aurantiacus sp. nov. and Algoriphagus sediminis sp. nov., isolated from coastal sediment.</title>
        <authorList>
            <person name="Zhou Z.Y."/>
            <person name="An J."/>
            <person name="Jia Y.W."/>
            <person name="Du Z.J."/>
        </authorList>
    </citation>
    <scope>NUCLEOTIDE SEQUENCE</scope>
    <source>
        <strain evidence="4">C2-7</strain>
    </source>
</reference>
<comment type="similarity">
    <text evidence="1">Belongs to the flavin monoamine oxidase family.</text>
</comment>
<dbReference type="PANTHER" id="PTHR43563">
    <property type="entry name" value="AMINE OXIDASE"/>
    <property type="match status" value="1"/>
</dbReference>
<keyword evidence="4" id="KW-0560">Oxidoreductase</keyword>
<keyword evidence="2" id="KW-1133">Transmembrane helix</keyword>
<dbReference type="InterPro" id="IPR036188">
    <property type="entry name" value="FAD/NAD-bd_sf"/>
</dbReference>
<organism evidence="4 5">
    <name type="scientific">Algoriphagus sediminis</name>
    <dbReference type="NCBI Taxonomy" id="3057113"/>
    <lineage>
        <taxon>Bacteria</taxon>
        <taxon>Pseudomonadati</taxon>
        <taxon>Bacteroidota</taxon>
        <taxon>Cytophagia</taxon>
        <taxon>Cytophagales</taxon>
        <taxon>Cyclobacteriaceae</taxon>
        <taxon>Algoriphagus</taxon>
    </lineage>
</organism>
<keyword evidence="2" id="KW-0472">Membrane</keyword>
<evidence type="ECO:0000313" key="4">
    <source>
        <dbReference type="EMBL" id="MDN3204403.1"/>
    </source>
</evidence>
<accession>A0ABT7YD50</accession>
<dbReference type="RefSeq" id="WP_289999958.1">
    <property type="nucleotide sequence ID" value="NZ_JAUEPH010000004.1"/>
</dbReference>
<dbReference type="PRINTS" id="PR00420">
    <property type="entry name" value="RNGMNOXGNASE"/>
</dbReference>
<dbReference type="Pfam" id="PF01593">
    <property type="entry name" value="Amino_oxidase"/>
    <property type="match status" value="2"/>
</dbReference>
<comment type="caution">
    <text evidence="4">The sequence shown here is derived from an EMBL/GenBank/DDBJ whole genome shotgun (WGS) entry which is preliminary data.</text>
</comment>
<dbReference type="Proteomes" id="UP001171916">
    <property type="component" value="Unassembled WGS sequence"/>
</dbReference>
<feature type="domain" description="Amine oxidase" evidence="3">
    <location>
        <begin position="15"/>
        <end position="81"/>
    </location>
</feature>
<evidence type="ECO:0000256" key="1">
    <source>
        <dbReference type="ARBA" id="ARBA00005995"/>
    </source>
</evidence>
<protein>
    <submittedName>
        <fullName evidence="4">NAD(P)/FAD-dependent oxidoreductase</fullName>
        <ecNumber evidence="4">1.-.-.-</ecNumber>
    </submittedName>
</protein>
<keyword evidence="2" id="KW-0812">Transmembrane</keyword>
<dbReference type="PANTHER" id="PTHR43563:SF14">
    <property type="entry name" value="AMINE OXIDASE"/>
    <property type="match status" value="1"/>
</dbReference>
<sequence>MRIRKEDVIIIGGGLAGLTTAFILKKQGINALVLESSDRLGGRIFTKSRNNLSFELGATWVFEDKHLRKLINELDLDLVPQYLQGDALIKYDPSMEIQKSPTKALMGGAVYHKVKGGTGSIIHALVSHLNQDRISLGSKVEQIAYINDQLEIRLVDGTRLYTKKLVLALPPAVIASQINLTPKLDQHNLMSETHIWMGESAKFTIFLKEDRWKSKRLSGFAFSNYGLIREIQDHTIGTEKIPGLLGFLNLSERWLKDEDQRQQLVVQELQELFGISESDVLGYADFLWNEHFIDDKRRNLNQSLVPHHNNGHPFYQEPHFDGRLFFAGAETSAKNPGYMEGAVLSAYRTAELLLADLG</sequence>
<evidence type="ECO:0000259" key="3">
    <source>
        <dbReference type="Pfam" id="PF01593"/>
    </source>
</evidence>
<name>A0ABT7YD50_9BACT</name>
<evidence type="ECO:0000313" key="5">
    <source>
        <dbReference type="Proteomes" id="UP001171916"/>
    </source>
</evidence>
<dbReference type="GO" id="GO:0016491">
    <property type="term" value="F:oxidoreductase activity"/>
    <property type="evidence" value="ECO:0007669"/>
    <property type="project" value="UniProtKB-KW"/>
</dbReference>
<dbReference type="Gene3D" id="3.50.50.60">
    <property type="entry name" value="FAD/NAD(P)-binding domain"/>
    <property type="match status" value="2"/>
</dbReference>
<proteinExistence type="inferred from homology"/>
<dbReference type="InterPro" id="IPR050703">
    <property type="entry name" value="Flavin_MAO"/>
</dbReference>
<gene>
    <name evidence="4" type="ORF">QVH07_09595</name>
</gene>
<dbReference type="SUPFAM" id="SSF54373">
    <property type="entry name" value="FAD-linked reductases, C-terminal domain"/>
    <property type="match status" value="1"/>
</dbReference>
<evidence type="ECO:0000256" key="2">
    <source>
        <dbReference type="SAM" id="Phobius"/>
    </source>
</evidence>
<keyword evidence="5" id="KW-1185">Reference proteome</keyword>
<dbReference type="EC" id="1.-.-.-" evidence="4"/>
<feature type="transmembrane region" description="Helical" evidence="2">
    <location>
        <begin position="7"/>
        <end position="24"/>
    </location>
</feature>